<name>A0ABP1C0V9_9BRYO</name>
<evidence type="ECO:0000313" key="2">
    <source>
        <dbReference type="EMBL" id="CAK9882393.1"/>
    </source>
</evidence>
<proteinExistence type="predicted"/>
<evidence type="ECO:0000313" key="3">
    <source>
        <dbReference type="Proteomes" id="UP001497522"/>
    </source>
</evidence>
<dbReference type="EMBL" id="OZ023710">
    <property type="protein sequence ID" value="CAK9882393.1"/>
    <property type="molecule type" value="Genomic_DNA"/>
</dbReference>
<feature type="chain" id="PRO_5047162419" evidence="1">
    <location>
        <begin position="21"/>
        <end position="128"/>
    </location>
</feature>
<protein>
    <submittedName>
        <fullName evidence="2">Uncharacterized protein</fullName>
    </submittedName>
</protein>
<accession>A0ABP1C0V9</accession>
<keyword evidence="3" id="KW-1185">Reference proteome</keyword>
<reference evidence="2" key="1">
    <citation type="submission" date="2024-03" db="EMBL/GenBank/DDBJ databases">
        <authorList>
            <consortium name="ELIXIR-Norway"/>
            <consortium name="Elixir Norway"/>
        </authorList>
    </citation>
    <scope>NUCLEOTIDE SEQUENCE</scope>
</reference>
<organism evidence="2 3">
    <name type="scientific">Sphagnum jensenii</name>
    <dbReference type="NCBI Taxonomy" id="128206"/>
    <lineage>
        <taxon>Eukaryota</taxon>
        <taxon>Viridiplantae</taxon>
        <taxon>Streptophyta</taxon>
        <taxon>Embryophyta</taxon>
        <taxon>Bryophyta</taxon>
        <taxon>Sphagnophytina</taxon>
        <taxon>Sphagnopsida</taxon>
        <taxon>Sphagnales</taxon>
        <taxon>Sphagnaceae</taxon>
        <taxon>Sphagnum</taxon>
    </lineage>
</organism>
<evidence type="ECO:0000256" key="1">
    <source>
        <dbReference type="SAM" id="SignalP"/>
    </source>
</evidence>
<dbReference type="Proteomes" id="UP001497522">
    <property type="component" value="Chromosome 9"/>
</dbReference>
<sequence length="128" mass="14314">MANGLYKLGLVFLLVTNVGSFKCPHTKYPHILLAQAAKDITIQNDSGYDMVLSCEDLAETITLPNQSVVYLLDPRQSPQHCYAAWSNGRVLHFIADKSSTGYDTNWDFIGSQTFLNNLQLNDSQANTW</sequence>
<gene>
    <name evidence="2" type="ORF">CSSPJE1EN2_LOCUS23697</name>
</gene>
<feature type="signal peptide" evidence="1">
    <location>
        <begin position="1"/>
        <end position="20"/>
    </location>
</feature>
<keyword evidence="1" id="KW-0732">Signal</keyword>